<accession>A0A0V1JCQ7</accession>
<evidence type="ECO:0000313" key="2">
    <source>
        <dbReference type="Proteomes" id="UP000054826"/>
    </source>
</evidence>
<organism evidence="1 2">
    <name type="scientific">Trichinella pseudospiralis</name>
    <name type="common">Parasitic roundworm</name>
    <dbReference type="NCBI Taxonomy" id="6337"/>
    <lineage>
        <taxon>Eukaryota</taxon>
        <taxon>Metazoa</taxon>
        <taxon>Ecdysozoa</taxon>
        <taxon>Nematoda</taxon>
        <taxon>Enoplea</taxon>
        <taxon>Dorylaimia</taxon>
        <taxon>Trichinellida</taxon>
        <taxon>Trichinellidae</taxon>
        <taxon>Trichinella</taxon>
    </lineage>
</organism>
<proteinExistence type="predicted"/>
<evidence type="ECO:0000313" key="1">
    <source>
        <dbReference type="EMBL" id="KRZ32653.1"/>
    </source>
</evidence>
<reference evidence="1 2" key="1">
    <citation type="submission" date="2015-01" db="EMBL/GenBank/DDBJ databases">
        <title>Evolution of Trichinella species and genotypes.</title>
        <authorList>
            <person name="Korhonen P.K."/>
            <person name="Edoardo P."/>
            <person name="Giuseppe L.R."/>
            <person name="Gasser R.B."/>
        </authorList>
    </citation>
    <scope>NUCLEOTIDE SEQUENCE [LARGE SCALE GENOMIC DNA]</scope>
    <source>
        <strain evidence="1">ISS176</strain>
    </source>
</reference>
<gene>
    <name evidence="1" type="ORF">T4C_710</name>
</gene>
<protein>
    <submittedName>
        <fullName evidence="1">Uncharacterized protein</fullName>
    </submittedName>
</protein>
<sequence length="119" mass="13536">MSNGGAAVSQLVSQVAFLLTSSISKFSPRPLQLKRHCEPWRSFLLKIIVNSNEKNQLNYRKMNSLLHLWFDGLSLNKQLLVQLKICAARLMGRRRILNTIAHAVDPQHSRRVRSVVTAC</sequence>
<comment type="caution">
    <text evidence="1">The sequence shown here is derived from an EMBL/GenBank/DDBJ whole genome shotgun (WGS) entry which is preliminary data.</text>
</comment>
<name>A0A0V1JCQ7_TRIPS</name>
<dbReference type="Proteomes" id="UP000054826">
    <property type="component" value="Unassembled WGS sequence"/>
</dbReference>
<dbReference type="EMBL" id="JYDV01000109">
    <property type="protein sequence ID" value="KRZ32653.1"/>
    <property type="molecule type" value="Genomic_DNA"/>
</dbReference>
<dbReference type="AlphaFoldDB" id="A0A0V1JCQ7"/>